<evidence type="ECO:0000313" key="3">
    <source>
        <dbReference type="Proteomes" id="UP000799770"/>
    </source>
</evidence>
<reference evidence="2" key="1">
    <citation type="journal article" date="2020" name="Stud. Mycol.">
        <title>101 Dothideomycetes genomes: a test case for predicting lifestyles and emergence of pathogens.</title>
        <authorList>
            <person name="Haridas S."/>
            <person name="Albert R."/>
            <person name="Binder M."/>
            <person name="Bloem J."/>
            <person name="Labutti K."/>
            <person name="Salamov A."/>
            <person name="Andreopoulos B."/>
            <person name="Baker S."/>
            <person name="Barry K."/>
            <person name="Bills G."/>
            <person name="Bluhm B."/>
            <person name="Cannon C."/>
            <person name="Castanera R."/>
            <person name="Culley D."/>
            <person name="Daum C."/>
            <person name="Ezra D."/>
            <person name="Gonzalez J."/>
            <person name="Henrissat B."/>
            <person name="Kuo A."/>
            <person name="Liang C."/>
            <person name="Lipzen A."/>
            <person name="Lutzoni F."/>
            <person name="Magnuson J."/>
            <person name="Mondo S."/>
            <person name="Nolan M."/>
            <person name="Ohm R."/>
            <person name="Pangilinan J."/>
            <person name="Park H.-J."/>
            <person name="Ramirez L."/>
            <person name="Alfaro M."/>
            <person name="Sun H."/>
            <person name="Tritt A."/>
            <person name="Yoshinaga Y."/>
            <person name="Zwiers L.-H."/>
            <person name="Turgeon B."/>
            <person name="Goodwin S."/>
            <person name="Spatafora J."/>
            <person name="Crous P."/>
            <person name="Grigoriev I."/>
        </authorList>
    </citation>
    <scope>NUCLEOTIDE SEQUENCE</scope>
    <source>
        <strain evidence="2">CBS 627.86</strain>
    </source>
</reference>
<evidence type="ECO:0000256" key="1">
    <source>
        <dbReference type="SAM" id="SignalP"/>
    </source>
</evidence>
<feature type="chain" id="PRO_5025606509" description="Hydrophobic surface binding protein A-domain-containing protein" evidence="1">
    <location>
        <begin position="18"/>
        <end position="330"/>
    </location>
</feature>
<protein>
    <recommendedName>
        <fullName evidence="4">Hydrophobic surface binding protein A-domain-containing protein</fullName>
    </recommendedName>
</protein>
<accession>A0A6A5Z3U5</accession>
<evidence type="ECO:0000313" key="2">
    <source>
        <dbReference type="EMBL" id="KAF2114065.1"/>
    </source>
</evidence>
<proteinExistence type="predicted"/>
<keyword evidence="3" id="KW-1185">Reference proteome</keyword>
<name>A0A6A5Z3U5_9PLEO</name>
<dbReference type="EMBL" id="ML977326">
    <property type="protein sequence ID" value="KAF2114065.1"/>
    <property type="molecule type" value="Genomic_DNA"/>
</dbReference>
<keyword evidence="1" id="KW-0732">Signal</keyword>
<evidence type="ECO:0008006" key="4">
    <source>
        <dbReference type="Google" id="ProtNLM"/>
    </source>
</evidence>
<dbReference type="AlphaFoldDB" id="A0A6A5Z3U5"/>
<gene>
    <name evidence="2" type="ORF">BDV96DRAFT_647551</name>
</gene>
<sequence length="330" mass="34192">MYALLIVSALLVTGTNARLMPRALQTLEIPLPTQAKPFTSTVPGCGTVAPFVVVGVTTGTFQPGDFTIYLPPQASATGTTIVDPGTNATEILTCIPLQGDCADFPFPPAPTETASSGLTGVPSPTPTPDACPSNGCSAKVIKTAQTIIDLLNKVTLLSQTLQIPAKLVGASASKRDDAAIQSPIDDIAKGLRGISVEITVALPRIAYLPPIPPGCDSDTVVIALIQFVKVHQALLNILIGRAGLLQNSPILKERDETGALQVIKRDPAKDEESALIGAAVAGALRVVESAVDTIAFKLISLIPTRSECAKQQKEAVDGSLKDAIAAYDAA</sequence>
<dbReference type="OrthoDB" id="5089392at2759"/>
<feature type="signal peptide" evidence="1">
    <location>
        <begin position="1"/>
        <end position="17"/>
    </location>
</feature>
<dbReference type="Proteomes" id="UP000799770">
    <property type="component" value="Unassembled WGS sequence"/>
</dbReference>
<organism evidence="2 3">
    <name type="scientific">Lophiotrema nucula</name>
    <dbReference type="NCBI Taxonomy" id="690887"/>
    <lineage>
        <taxon>Eukaryota</taxon>
        <taxon>Fungi</taxon>
        <taxon>Dikarya</taxon>
        <taxon>Ascomycota</taxon>
        <taxon>Pezizomycotina</taxon>
        <taxon>Dothideomycetes</taxon>
        <taxon>Pleosporomycetidae</taxon>
        <taxon>Pleosporales</taxon>
        <taxon>Lophiotremataceae</taxon>
        <taxon>Lophiotrema</taxon>
    </lineage>
</organism>